<feature type="compositionally biased region" description="Polar residues" evidence="10">
    <location>
        <begin position="531"/>
        <end position="543"/>
    </location>
</feature>
<dbReference type="GO" id="GO:0003677">
    <property type="term" value="F:DNA binding"/>
    <property type="evidence" value="ECO:0007669"/>
    <property type="project" value="InterPro"/>
</dbReference>
<feature type="region of interest" description="Disordered" evidence="10">
    <location>
        <begin position="600"/>
        <end position="708"/>
    </location>
</feature>
<comment type="subcellular location">
    <subcellularLocation>
        <location evidence="1 9">Nucleus</location>
    </subcellularLocation>
</comment>
<evidence type="ECO:0000256" key="1">
    <source>
        <dbReference type="ARBA" id="ARBA00004123"/>
    </source>
</evidence>
<gene>
    <name evidence="9" type="primary">SLX4</name>
    <name evidence="11" type="ORF">KHLLAP_LOCUS1102</name>
</gene>
<dbReference type="AlphaFoldDB" id="A0AAI8V903"/>
<feature type="compositionally biased region" description="Basic and acidic residues" evidence="10">
    <location>
        <begin position="163"/>
        <end position="194"/>
    </location>
</feature>
<dbReference type="SMART" id="SM00384">
    <property type="entry name" value="AT_hook"/>
    <property type="match status" value="2"/>
</dbReference>
<feature type="region of interest" description="Disordered" evidence="10">
    <location>
        <begin position="369"/>
        <end position="396"/>
    </location>
</feature>
<comment type="subunit">
    <text evidence="9">Forms a heterodimer with SLX1.</text>
</comment>
<feature type="region of interest" description="Disordered" evidence="10">
    <location>
        <begin position="72"/>
        <end position="221"/>
    </location>
</feature>
<keyword evidence="6 9" id="KW-0234">DNA repair</keyword>
<dbReference type="GO" id="GO:0033557">
    <property type="term" value="C:Slx1-Slx4 complex"/>
    <property type="evidence" value="ECO:0007669"/>
    <property type="project" value="UniProtKB-UniRule"/>
</dbReference>
<feature type="compositionally biased region" description="Basic residues" evidence="10">
    <location>
        <begin position="628"/>
        <end position="638"/>
    </location>
</feature>
<keyword evidence="4 9" id="KW-0227">DNA damage</keyword>
<dbReference type="InterPro" id="IPR018574">
    <property type="entry name" value="Structure-sp_endonuc_su_Slx4"/>
</dbReference>
<evidence type="ECO:0000313" key="11">
    <source>
        <dbReference type="EMBL" id="CAJ2500634.1"/>
    </source>
</evidence>
<evidence type="ECO:0000256" key="8">
    <source>
        <dbReference type="ARBA" id="ARBA00029496"/>
    </source>
</evidence>
<feature type="compositionally biased region" description="Basic residues" evidence="10">
    <location>
        <begin position="88"/>
        <end position="100"/>
    </location>
</feature>
<dbReference type="Proteomes" id="UP001295740">
    <property type="component" value="Unassembled WGS sequence"/>
</dbReference>
<dbReference type="InterPro" id="IPR027784">
    <property type="entry name" value="Slx4_ascomycetes"/>
</dbReference>
<feature type="compositionally biased region" description="Basic residues" evidence="10">
    <location>
        <begin position="311"/>
        <end position="320"/>
    </location>
</feature>
<sequence>MSTADVFMSSPPRPARFDPYAISSSSPYLPSIDELFSKSQKRPSLRSESHVAPIPANARTTFTSAASLLRDAPEIDIETEQITQSPPRKPKSNRGRKKKVASPERAPFELGDAPVLLESVSPKEKPWQKFSSKSKEPVSLDEQQTLPKGRVTKAIPKTKPRRKAETMSRHFANKKVDAARSDDETGRNDGKYGETLEIDPASISEAAMARRGTWTPPRPDSLMILDSDSDARELLSSIDKAATSKDVFHTLFDQYSLKDDTPSVGSGQQPQAEFLKKRKLIELLSTTHDAPARETSPLKVADKTPVEPKPKKAPAVKKKARTITDLAMAPYALPIEPEQDIPGPATKDSLLKYFDADGDVQALVEHQTSVMSQKKGKGKATKQPARPKRKTKKGTVADPILLSPSSALKQHSNQDFIFGTSSQLVREESPTTLKDLHLAIQTSNQVDSDPFGESDSHGLWHAGARDMDGELMDLEMVDLRQKVGVAQEHTEDGRALQMAEDFVDIDDILTSSITHTNAAQSTASPKPENSHFFQSQPTSNVVPSESGTSESSKQSTSKPRPKYELFTDAQLAKQITSFGFKPVKKRQAMITLLGQCWASKNEDQPNPTSASSPSPPKKQRTVVAPTKKPAKPRGRPKKIANTEVSTVVASTSETPSPPKPRGRPKKTAPKAVEIADSDMDELDSPSPTSSPDRIFSSPPPVDLSTSDEADMSLTMSPTDQQAHLFTLITKSVKSAPRSTDPSNPSWHEKMLLFDPIILEDLASWLNGGELTRVGYDEEVSPSDVKKWCESKSVICLWRANFRGKERKRY</sequence>
<feature type="region of interest" description="Disordered" evidence="10">
    <location>
        <begin position="288"/>
        <end position="320"/>
    </location>
</feature>
<dbReference type="GO" id="GO:0006260">
    <property type="term" value="P:DNA replication"/>
    <property type="evidence" value="ECO:0007669"/>
    <property type="project" value="InterPro"/>
</dbReference>
<keyword evidence="3 9" id="KW-0597">Phosphoprotein</keyword>
<comment type="similarity">
    <text evidence="2 9">Belongs to the SLX4 family.</text>
</comment>
<evidence type="ECO:0000256" key="6">
    <source>
        <dbReference type="ARBA" id="ARBA00023204"/>
    </source>
</evidence>
<accession>A0AAI8V903</accession>
<protein>
    <recommendedName>
        <fullName evidence="8 9">Structure-specific endonuclease subunit SLX4</fullName>
    </recommendedName>
</protein>
<feature type="compositionally biased region" description="Low complexity" evidence="10">
    <location>
        <begin position="544"/>
        <end position="558"/>
    </location>
</feature>
<feature type="compositionally biased region" description="Polar residues" evidence="10">
    <location>
        <begin position="642"/>
        <end position="653"/>
    </location>
</feature>
<evidence type="ECO:0000256" key="2">
    <source>
        <dbReference type="ARBA" id="ARBA00006661"/>
    </source>
</evidence>
<reference evidence="11" key="1">
    <citation type="submission" date="2023-10" db="EMBL/GenBank/DDBJ databases">
        <authorList>
            <person name="Hackl T."/>
        </authorList>
    </citation>
    <scope>NUCLEOTIDE SEQUENCE</scope>
</reference>
<comment type="caution">
    <text evidence="11">The sequence shown here is derived from an EMBL/GenBank/DDBJ whole genome shotgun (WGS) entry which is preliminary data.</text>
</comment>
<evidence type="ECO:0000313" key="12">
    <source>
        <dbReference type="Proteomes" id="UP001295740"/>
    </source>
</evidence>
<feature type="region of interest" description="Disordered" evidence="10">
    <location>
        <begin position="517"/>
        <end position="561"/>
    </location>
</feature>
<dbReference type="HAMAP" id="MF_03110">
    <property type="entry name" value="Endonuc_su_Slx4"/>
    <property type="match status" value="1"/>
</dbReference>
<evidence type="ECO:0000256" key="3">
    <source>
        <dbReference type="ARBA" id="ARBA00022553"/>
    </source>
</evidence>
<dbReference type="GO" id="GO:0006281">
    <property type="term" value="P:DNA repair"/>
    <property type="evidence" value="ECO:0007669"/>
    <property type="project" value="UniProtKB-UniRule"/>
</dbReference>
<evidence type="ECO:0000256" key="5">
    <source>
        <dbReference type="ARBA" id="ARBA00023172"/>
    </source>
</evidence>
<comment type="PTM">
    <text evidence="9">Phosphorylated in response to DNA damage.</text>
</comment>
<organism evidence="11 12">
    <name type="scientific">Anthostomella pinea</name>
    <dbReference type="NCBI Taxonomy" id="933095"/>
    <lineage>
        <taxon>Eukaryota</taxon>
        <taxon>Fungi</taxon>
        <taxon>Dikarya</taxon>
        <taxon>Ascomycota</taxon>
        <taxon>Pezizomycotina</taxon>
        <taxon>Sordariomycetes</taxon>
        <taxon>Xylariomycetidae</taxon>
        <taxon>Xylariales</taxon>
        <taxon>Xylariaceae</taxon>
        <taxon>Anthostomella</taxon>
    </lineage>
</organism>
<dbReference type="Pfam" id="PF09494">
    <property type="entry name" value="Slx4"/>
    <property type="match status" value="1"/>
</dbReference>
<comment type="function">
    <text evidence="9">Regulatory subunit of the SLX1-SLX4 structure-specific endonuclease that resolves DNA secondary structures generated during DNA repair and recombination. Has endonuclease activity towards branched DNA substrates, introducing single-strand cuts in duplex DNA close to junctions with ss-DNA.</text>
</comment>
<feature type="compositionally biased region" description="Basic and acidic residues" evidence="10">
    <location>
        <begin position="300"/>
        <end position="310"/>
    </location>
</feature>
<evidence type="ECO:0000256" key="7">
    <source>
        <dbReference type="ARBA" id="ARBA00023242"/>
    </source>
</evidence>
<feature type="region of interest" description="Disordered" evidence="10">
    <location>
        <begin position="38"/>
        <end position="58"/>
    </location>
</feature>
<name>A0AAI8V903_9PEZI</name>
<dbReference type="EMBL" id="CAUWAG010000003">
    <property type="protein sequence ID" value="CAJ2500634.1"/>
    <property type="molecule type" value="Genomic_DNA"/>
</dbReference>
<feature type="compositionally biased region" description="Basic and acidic residues" evidence="10">
    <location>
        <begin position="121"/>
        <end position="138"/>
    </location>
</feature>
<keyword evidence="12" id="KW-1185">Reference proteome</keyword>
<dbReference type="CDD" id="cd22999">
    <property type="entry name" value="SAP_SLX4"/>
    <property type="match status" value="1"/>
</dbReference>
<evidence type="ECO:0000256" key="4">
    <source>
        <dbReference type="ARBA" id="ARBA00022763"/>
    </source>
</evidence>
<proteinExistence type="inferred from homology"/>
<evidence type="ECO:0000256" key="10">
    <source>
        <dbReference type="SAM" id="MobiDB-lite"/>
    </source>
</evidence>
<keyword evidence="5 9" id="KW-0233">DNA recombination</keyword>
<feature type="compositionally biased region" description="Basic residues" evidence="10">
    <location>
        <begin position="374"/>
        <end position="393"/>
    </location>
</feature>
<dbReference type="GO" id="GO:0017108">
    <property type="term" value="F:5'-flap endonuclease activity"/>
    <property type="evidence" value="ECO:0007669"/>
    <property type="project" value="InterPro"/>
</dbReference>
<dbReference type="GO" id="GO:0006310">
    <property type="term" value="P:DNA recombination"/>
    <property type="evidence" value="ECO:0007669"/>
    <property type="project" value="UniProtKB-UniRule"/>
</dbReference>
<evidence type="ECO:0000256" key="9">
    <source>
        <dbReference type="HAMAP-Rule" id="MF_03110"/>
    </source>
</evidence>
<keyword evidence="7 9" id="KW-0539">Nucleus</keyword>
<dbReference type="InterPro" id="IPR017956">
    <property type="entry name" value="AT_hook_DNA-bd_motif"/>
</dbReference>